<keyword evidence="4" id="KW-0949">S-adenosyl-L-methionine</keyword>
<evidence type="ECO:0000256" key="4">
    <source>
        <dbReference type="ARBA" id="ARBA00022691"/>
    </source>
</evidence>
<dbReference type="InterPro" id="IPR018117">
    <property type="entry name" value="C5_DNA_meth_AS"/>
</dbReference>
<evidence type="ECO:0000256" key="2">
    <source>
        <dbReference type="ARBA" id="ARBA00022603"/>
    </source>
</evidence>
<dbReference type="NCBIfam" id="TIGR00675">
    <property type="entry name" value="dcm"/>
    <property type="match status" value="1"/>
</dbReference>
<dbReference type="PROSITE" id="PS00094">
    <property type="entry name" value="C5_MTASE_1"/>
    <property type="match status" value="1"/>
</dbReference>
<feature type="non-terminal residue" evidence="5">
    <location>
        <position position="209"/>
    </location>
</feature>
<dbReference type="EMBL" id="UINC01226864">
    <property type="protein sequence ID" value="SVE57532.1"/>
    <property type="molecule type" value="Genomic_DNA"/>
</dbReference>
<dbReference type="Gene3D" id="3.40.50.150">
    <property type="entry name" value="Vaccinia Virus protein VP39"/>
    <property type="match status" value="1"/>
</dbReference>
<gene>
    <name evidence="5" type="ORF">METZ01_LOCUS510386</name>
</gene>
<dbReference type="SUPFAM" id="SSF53335">
    <property type="entry name" value="S-adenosyl-L-methionine-dependent methyltransferases"/>
    <property type="match status" value="1"/>
</dbReference>
<accession>A0A383EKT7</accession>
<dbReference type="PRINTS" id="PR00105">
    <property type="entry name" value="C5METTRFRASE"/>
</dbReference>
<dbReference type="GO" id="GO:0003677">
    <property type="term" value="F:DNA binding"/>
    <property type="evidence" value="ECO:0007669"/>
    <property type="project" value="TreeGrafter"/>
</dbReference>
<organism evidence="5">
    <name type="scientific">marine metagenome</name>
    <dbReference type="NCBI Taxonomy" id="408172"/>
    <lineage>
        <taxon>unclassified sequences</taxon>
        <taxon>metagenomes</taxon>
        <taxon>ecological metagenomes</taxon>
    </lineage>
</organism>
<dbReference type="GO" id="GO:0032259">
    <property type="term" value="P:methylation"/>
    <property type="evidence" value="ECO:0007669"/>
    <property type="project" value="UniProtKB-KW"/>
</dbReference>
<name>A0A383EKT7_9ZZZZ</name>
<dbReference type="Pfam" id="PF00145">
    <property type="entry name" value="DNA_methylase"/>
    <property type="match status" value="1"/>
</dbReference>
<sequence length="209" mass="24279">MPILKKKLTFIDLFAGCGGLSLGLEQAGFFPLYVNEINKDALETYRINRDKNFPHLRDKRFSSKDIKDLVSDKSYFDRLFDDMEKEFNRDFRSQSVDLVVGGPPCQGYSGIGVRRSYSVEKTQLPFNHLYQDMSYFISRIKPKIFLFENVEGLLRSRWTKTGKKGGIFSDVLKTFQEIPNYSVKYNLVYAKDYGIPQNRPRILLVGIRD</sequence>
<dbReference type="PROSITE" id="PS51679">
    <property type="entry name" value="SAM_MT_C5"/>
    <property type="match status" value="1"/>
</dbReference>
<dbReference type="InterPro" id="IPR001525">
    <property type="entry name" value="C5_MeTfrase"/>
</dbReference>
<dbReference type="GO" id="GO:0044027">
    <property type="term" value="P:negative regulation of gene expression via chromosomal CpG island methylation"/>
    <property type="evidence" value="ECO:0007669"/>
    <property type="project" value="TreeGrafter"/>
</dbReference>
<reference evidence="5" key="1">
    <citation type="submission" date="2018-05" db="EMBL/GenBank/DDBJ databases">
        <authorList>
            <person name="Lanie J.A."/>
            <person name="Ng W.-L."/>
            <person name="Kazmierczak K.M."/>
            <person name="Andrzejewski T.M."/>
            <person name="Davidsen T.M."/>
            <person name="Wayne K.J."/>
            <person name="Tettelin H."/>
            <person name="Glass J.I."/>
            <person name="Rusch D."/>
            <person name="Podicherti R."/>
            <person name="Tsui H.-C.T."/>
            <person name="Winkler M.E."/>
        </authorList>
    </citation>
    <scope>NUCLEOTIDE SEQUENCE</scope>
</reference>
<keyword evidence="3" id="KW-0808">Transferase</keyword>
<dbReference type="GO" id="GO:0003886">
    <property type="term" value="F:DNA (cytosine-5-)-methyltransferase activity"/>
    <property type="evidence" value="ECO:0007669"/>
    <property type="project" value="UniProtKB-EC"/>
</dbReference>
<dbReference type="PANTHER" id="PTHR10629:SF52">
    <property type="entry name" value="DNA (CYTOSINE-5)-METHYLTRANSFERASE 1"/>
    <property type="match status" value="1"/>
</dbReference>
<dbReference type="InterPro" id="IPR029063">
    <property type="entry name" value="SAM-dependent_MTases_sf"/>
</dbReference>
<dbReference type="PANTHER" id="PTHR10629">
    <property type="entry name" value="CYTOSINE-SPECIFIC METHYLTRANSFERASE"/>
    <property type="match status" value="1"/>
</dbReference>
<dbReference type="InterPro" id="IPR050390">
    <property type="entry name" value="C5-Methyltransferase"/>
</dbReference>
<evidence type="ECO:0000313" key="5">
    <source>
        <dbReference type="EMBL" id="SVE57532.1"/>
    </source>
</evidence>
<dbReference type="EC" id="2.1.1.37" evidence="1"/>
<evidence type="ECO:0000256" key="3">
    <source>
        <dbReference type="ARBA" id="ARBA00022679"/>
    </source>
</evidence>
<protein>
    <recommendedName>
        <fullName evidence="1">DNA (cytosine-5-)-methyltransferase</fullName>
        <ecNumber evidence="1">2.1.1.37</ecNumber>
    </recommendedName>
</protein>
<evidence type="ECO:0000256" key="1">
    <source>
        <dbReference type="ARBA" id="ARBA00011975"/>
    </source>
</evidence>
<proteinExistence type="predicted"/>
<dbReference type="GO" id="GO:0005634">
    <property type="term" value="C:nucleus"/>
    <property type="evidence" value="ECO:0007669"/>
    <property type="project" value="TreeGrafter"/>
</dbReference>
<dbReference type="AlphaFoldDB" id="A0A383EKT7"/>
<keyword evidence="2" id="KW-0489">Methyltransferase</keyword>